<gene>
    <name evidence="3" type="ORF">LITE_LOCUS18242</name>
</gene>
<sequence>MPPSNRALMYRFDPPNNVCSSEKVKEEAISMDHISTLPHALLVEILSRLTLKEAARTSILSGTWVDLWKFVPNLDFDVPKVRQCIWENYWNSGDMEPVLFGRRRYIEWVNRVLTHYQGRKVNNFHVCFNIHNESNANGDIDRWLDFAISKRVQKLKLDFERYGDASWDASGCYIFSERCFKHMKTSEGLSDIRFLQSLCLAFVDVSDEILEHFLCNCPLLEKLAVQHSHGLVRFKVAAGLSSPLPLKHLEVAHCKNLKEIEIDAPNLTYFKLDGRFPDGINLRMENISSLTGLDLYNMIDPGPVFLPRAKFARLETLTFMFDARKAKFPRSIEELTSLKQLTVYVLGSDRNEIRGLLPVINACPSLYQLSVRMDTDEEKDSSCRIWGGSEMEEMHRESIKVVEVSGFAGSAATHTGRWFLDYALRNFVTLEKLILDSRTCTSTGRIFKAPRVQAEVAVECIQMLKSRLPSTVELVIPVS</sequence>
<dbReference type="PANTHER" id="PTHR34145">
    <property type="entry name" value="OS02G0105600 PROTEIN"/>
    <property type="match status" value="1"/>
</dbReference>
<evidence type="ECO:0000313" key="3">
    <source>
        <dbReference type="EMBL" id="CAI0420065.1"/>
    </source>
</evidence>
<name>A0AAV0KCS7_9ROSI</name>
<dbReference type="Proteomes" id="UP001154282">
    <property type="component" value="Unassembled WGS sequence"/>
</dbReference>
<dbReference type="SUPFAM" id="SSF52047">
    <property type="entry name" value="RNI-like"/>
    <property type="match status" value="1"/>
</dbReference>
<dbReference type="SUPFAM" id="SSF81383">
    <property type="entry name" value="F-box domain"/>
    <property type="match status" value="1"/>
</dbReference>
<dbReference type="InterPro" id="IPR032675">
    <property type="entry name" value="LRR_dom_sf"/>
</dbReference>
<evidence type="ECO:0000259" key="1">
    <source>
        <dbReference type="Pfam" id="PF00646"/>
    </source>
</evidence>
<dbReference type="InterPro" id="IPR001810">
    <property type="entry name" value="F-box_dom"/>
</dbReference>
<keyword evidence="4" id="KW-1185">Reference proteome</keyword>
<comment type="caution">
    <text evidence="3">The sequence shown here is derived from an EMBL/GenBank/DDBJ whole genome shotgun (WGS) entry which is preliminary data.</text>
</comment>
<protein>
    <recommendedName>
        <fullName evidence="5">F-box domain-containing protein</fullName>
    </recommendedName>
</protein>
<dbReference type="InterPro" id="IPR036047">
    <property type="entry name" value="F-box-like_dom_sf"/>
</dbReference>
<dbReference type="Pfam" id="PF23622">
    <property type="entry name" value="LRR_At1g61320_AtMIF1"/>
    <property type="match status" value="1"/>
</dbReference>
<dbReference type="EMBL" id="CAMGYJ010000005">
    <property type="protein sequence ID" value="CAI0420065.1"/>
    <property type="molecule type" value="Genomic_DNA"/>
</dbReference>
<dbReference type="AlphaFoldDB" id="A0AAV0KCS7"/>
<reference evidence="3" key="1">
    <citation type="submission" date="2022-08" db="EMBL/GenBank/DDBJ databases">
        <authorList>
            <person name="Gutierrez-Valencia J."/>
        </authorList>
    </citation>
    <scope>NUCLEOTIDE SEQUENCE</scope>
</reference>
<proteinExistence type="predicted"/>
<organism evidence="3 4">
    <name type="scientific">Linum tenue</name>
    <dbReference type="NCBI Taxonomy" id="586396"/>
    <lineage>
        <taxon>Eukaryota</taxon>
        <taxon>Viridiplantae</taxon>
        <taxon>Streptophyta</taxon>
        <taxon>Embryophyta</taxon>
        <taxon>Tracheophyta</taxon>
        <taxon>Spermatophyta</taxon>
        <taxon>Magnoliopsida</taxon>
        <taxon>eudicotyledons</taxon>
        <taxon>Gunneridae</taxon>
        <taxon>Pentapetalae</taxon>
        <taxon>rosids</taxon>
        <taxon>fabids</taxon>
        <taxon>Malpighiales</taxon>
        <taxon>Linaceae</taxon>
        <taxon>Linum</taxon>
    </lineage>
</organism>
<evidence type="ECO:0000313" key="4">
    <source>
        <dbReference type="Proteomes" id="UP001154282"/>
    </source>
</evidence>
<accession>A0AAV0KCS7</accession>
<evidence type="ECO:0008006" key="5">
    <source>
        <dbReference type="Google" id="ProtNLM"/>
    </source>
</evidence>
<dbReference type="Pfam" id="PF00646">
    <property type="entry name" value="F-box"/>
    <property type="match status" value="1"/>
</dbReference>
<feature type="domain" description="F-box" evidence="1">
    <location>
        <begin position="34"/>
        <end position="71"/>
    </location>
</feature>
<dbReference type="InterPro" id="IPR053772">
    <property type="entry name" value="At1g61320/At1g61330-like"/>
</dbReference>
<dbReference type="Gene3D" id="3.80.10.10">
    <property type="entry name" value="Ribonuclease Inhibitor"/>
    <property type="match status" value="1"/>
</dbReference>
<evidence type="ECO:0000259" key="2">
    <source>
        <dbReference type="Pfam" id="PF23622"/>
    </source>
</evidence>
<dbReference type="PANTHER" id="PTHR34145:SF68">
    <property type="entry name" value="FBD DOMAIN-CONTAINING PROTEIN"/>
    <property type="match status" value="1"/>
</dbReference>
<dbReference type="InterPro" id="IPR055357">
    <property type="entry name" value="LRR_At1g61320_AtMIF1"/>
</dbReference>
<feature type="domain" description="At1g61320/AtMIF1 LRR" evidence="2">
    <location>
        <begin position="113"/>
        <end position="467"/>
    </location>
</feature>